<organism evidence="1 2">
    <name type="scientific">Zophobas morio</name>
    <dbReference type="NCBI Taxonomy" id="2755281"/>
    <lineage>
        <taxon>Eukaryota</taxon>
        <taxon>Metazoa</taxon>
        <taxon>Ecdysozoa</taxon>
        <taxon>Arthropoda</taxon>
        <taxon>Hexapoda</taxon>
        <taxon>Insecta</taxon>
        <taxon>Pterygota</taxon>
        <taxon>Neoptera</taxon>
        <taxon>Endopterygota</taxon>
        <taxon>Coleoptera</taxon>
        <taxon>Polyphaga</taxon>
        <taxon>Cucujiformia</taxon>
        <taxon>Tenebrionidae</taxon>
        <taxon>Zophobas</taxon>
    </lineage>
</organism>
<comment type="caution">
    <text evidence="1">The sequence shown here is derived from an EMBL/GenBank/DDBJ whole genome shotgun (WGS) entry which is preliminary data.</text>
</comment>
<gene>
    <name evidence="1" type="ORF">Zmor_007382</name>
</gene>
<reference evidence="1" key="1">
    <citation type="journal article" date="2023" name="G3 (Bethesda)">
        <title>Whole genome assemblies of Zophobas morio and Tenebrio molitor.</title>
        <authorList>
            <person name="Kaur S."/>
            <person name="Stinson S.A."/>
            <person name="diCenzo G.C."/>
        </authorList>
    </citation>
    <scope>NUCLEOTIDE SEQUENCE</scope>
    <source>
        <strain evidence="1">QUZm001</strain>
    </source>
</reference>
<proteinExistence type="predicted"/>
<keyword evidence="2" id="KW-1185">Reference proteome</keyword>
<evidence type="ECO:0000313" key="1">
    <source>
        <dbReference type="EMBL" id="KAJ3663073.1"/>
    </source>
</evidence>
<evidence type="ECO:0000313" key="2">
    <source>
        <dbReference type="Proteomes" id="UP001168821"/>
    </source>
</evidence>
<dbReference type="AlphaFoldDB" id="A0AA38IRX8"/>
<protein>
    <submittedName>
        <fullName evidence="1">Uncharacterized protein</fullName>
    </submittedName>
</protein>
<dbReference type="Proteomes" id="UP001168821">
    <property type="component" value="Unassembled WGS sequence"/>
</dbReference>
<dbReference type="EMBL" id="JALNTZ010000002">
    <property type="protein sequence ID" value="KAJ3663073.1"/>
    <property type="molecule type" value="Genomic_DNA"/>
</dbReference>
<sequence>MLAHRPFIKAVSFSKTEKHYSHKRNIKDAITVILTVERKAAVNCQLIVLAAGSPGVCSSGHVGIVYKKLVSLRSEESFVFGREQFFGVKANDGAKRHKSPFF</sequence>
<name>A0AA38IRX8_9CUCU</name>
<accession>A0AA38IRX8</accession>